<evidence type="ECO:0000313" key="6">
    <source>
        <dbReference type="Proteomes" id="UP000547931"/>
    </source>
</evidence>
<dbReference type="EMBL" id="PUJV01000017">
    <property type="protein sequence ID" value="NHB97544.1"/>
    <property type="molecule type" value="Genomic_DNA"/>
</dbReference>
<comment type="caution">
    <text evidence="5">The sequence shown here is derived from an EMBL/GenBank/DDBJ whole genome shotgun (WGS) entry which is preliminary data.</text>
</comment>
<dbReference type="PANTHER" id="PTHR33678">
    <property type="entry name" value="BLL1576 PROTEIN"/>
    <property type="match status" value="1"/>
</dbReference>
<dbReference type="Proteomes" id="UP000547931">
    <property type="component" value="Unassembled WGS sequence"/>
</dbReference>
<dbReference type="Pfam" id="PF03050">
    <property type="entry name" value="DDE_Tnp_IS66"/>
    <property type="match status" value="1"/>
</dbReference>
<protein>
    <submittedName>
        <fullName evidence="5">IS66 family transposase ISPlu20</fullName>
    </submittedName>
</protein>
<name>A0A7X5QNP8_9GAMM</name>
<dbReference type="NCBIfam" id="NF033517">
    <property type="entry name" value="transpos_IS66"/>
    <property type="match status" value="1"/>
</dbReference>
<dbReference type="Pfam" id="PF13007">
    <property type="entry name" value="LZ_Tnp_IS66"/>
    <property type="match status" value="1"/>
</dbReference>
<feature type="domain" description="Transposase IS66 zinc-finger binding" evidence="2">
    <location>
        <begin position="105"/>
        <end position="147"/>
    </location>
</feature>
<evidence type="ECO:0000313" key="5">
    <source>
        <dbReference type="EMBL" id="NHB97544.1"/>
    </source>
</evidence>
<organism evidence="5 6">
    <name type="scientific">Photorhabdus stackebrandtii</name>
    <dbReference type="NCBI Taxonomy" id="1123042"/>
    <lineage>
        <taxon>Bacteria</taxon>
        <taxon>Pseudomonadati</taxon>
        <taxon>Pseudomonadota</taxon>
        <taxon>Gammaproteobacteria</taxon>
        <taxon>Enterobacterales</taxon>
        <taxon>Morganellaceae</taxon>
        <taxon>Photorhabdus</taxon>
    </lineage>
</organism>
<sequence length="475" mass="53935">MTLNDPGQFRARALVLLQQQHDYIRQLEEALKQAQRWRFGARSETLPAGPKRSQFEEDAETDIAVLETQLSRLHIKENAPASHPKRQPLPATLPREDIRLAPETESCPDCGHALRFLRDEISERLEYRPATFVVRRYVCPQYSCAACQRIHAKAQPARLIEKGLPEPGLLAQVVVAKYRDPLPLYRQQSIYARSTLPDWVGQVAVQPLADALKQTLLTSPVLHADETPLPILAPGKGQTQRAYLWTYATGPDTPPAVVYYELHPGRSGRYAQGFLDGWAGGYLVTDDYAGYNALHARADITEAGCWAHARRKFFDQYQASGNPTAKQVLEGIRDLYKLERKIKHRPPDKRRQWRQRYARPWLKEFRTWLLTIQAKTAPNSGLRKAIDYTLKRWSALVCYLDDGRVPIDNNRAENAVRGVALGRKNWLFAGSLAAGQRAAMIMSLLETAKANGHEPWVWLRDVLTLLPAWPNNPFS</sequence>
<proteinExistence type="predicted"/>
<evidence type="ECO:0000259" key="2">
    <source>
        <dbReference type="Pfam" id="PF13005"/>
    </source>
</evidence>
<dbReference type="Pfam" id="PF13817">
    <property type="entry name" value="DDE_Tnp_IS66_C"/>
    <property type="match status" value="1"/>
</dbReference>
<gene>
    <name evidence="5" type="ORF">C5470_14570</name>
</gene>
<dbReference type="RefSeq" id="WP_166290206.1">
    <property type="nucleotide sequence ID" value="NZ_CAWPIE010000017.1"/>
</dbReference>
<dbReference type="AlphaFoldDB" id="A0A7X5QNP8"/>
<dbReference type="InterPro" id="IPR024463">
    <property type="entry name" value="Transposase_TnpC_homeodom"/>
</dbReference>
<evidence type="ECO:0000259" key="3">
    <source>
        <dbReference type="Pfam" id="PF13007"/>
    </source>
</evidence>
<evidence type="ECO:0000259" key="4">
    <source>
        <dbReference type="Pfam" id="PF13817"/>
    </source>
</evidence>
<dbReference type="InterPro" id="IPR039552">
    <property type="entry name" value="IS66_C"/>
</dbReference>
<feature type="domain" description="Transposase TnpC homeodomain" evidence="3">
    <location>
        <begin position="26"/>
        <end position="98"/>
    </location>
</feature>
<dbReference type="InterPro" id="IPR052344">
    <property type="entry name" value="Transposase-related"/>
</dbReference>
<dbReference type="InterPro" id="IPR004291">
    <property type="entry name" value="Transposase_IS66_central"/>
</dbReference>
<feature type="domain" description="Transposase IS66 C-terminal" evidence="4">
    <location>
        <begin position="443"/>
        <end position="472"/>
    </location>
</feature>
<reference evidence="5 6" key="1">
    <citation type="submission" date="2018-02" db="EMBL/GenBank/DDBJ databases">
        <authorList>
            <person name="Machado R.A."/>
        </authorList>
    </citation>
    <scope>NUCLEOTIDE SEQUENCE [LARGE SCALE GENOMIC DNA]</scope>
    <source>
        <strain evidence="5 6">DSM 23271</strain>
    </source>
</reference>
<evidence type="ECO:0000259" key="1">
    <source>
        <dbReference type="Pfam" id="PF03050"/>
    </source>
</evidence>
<feature type="domain" description="Transposase IS66 central" evidence="1">
    <location>
        <begin position="162"/>
        <end position="436"/>
    </location>
</feature>
<dbReference type="Pfam" id="PF13005">
    <property type="entry name" value="zf-IS66"/>
    <property type="match status" value="1"/>
</dbReference>
<dbReference type="InterPro" id="IPR024474">
    <property type="entry name" value="Znf_dom_IS66"/>
</dbReference>
<accession>A0A7X5QNP8</accession>
<dbReference type="PANTHER" id="PTHR33678:SF1">
    <property type="entry name" value="BLL1576 PROTEIN"/>
    <property type="match status" value="1"/>
</dbReference>
<keyword evidence="6" id="KW-1185">Reference proteome</keyword>